<reference evidence="1" key="1">
    <citation type="submission" date="2021-06" db="EMBL/GenBank/DDBJ databases">
        <authorList>
            <person name="Kallberg Y."/>
            <person name="Tangrot J."/>
            <person name="Rosling A."/>
        </authorList>
    </citation>
    <scope>NUCLEOTIDE SEQUENCE</scope>
    <source>
        <strain evidence="1">AU212A</strain>
    </source>
</reference>
<proteinExistence type="predicted"/>
<feature type="non-terminal residue" evidence="1">
    <location>
        <position position="1"/>
    </location>
</feature>
<dbReference type="Proteomes" id="UP000789860">
    <property type="component" value="Unassembled WGS sequence"/>
</dbReference>
<keyword evidence="2" id="KW-1185">Reference proteome</keyword>
<evidence type="ECO:0000313" key="1">
    <source>
        <dbReference type="EMBL" id="CAG8434445.1"/>
    </source>
</evidence>
<gene>
    <name evidence="1" type="ORF">SCALOS_LOCUS78</name>
</gene>
<comment type="caution">
    <text evidence="1">The sequence shown here is derived from an EMBL/GenBank/DDBJ whole genome shotgun (WGS) entry which is preliminary data.</text>
</comment>
<evidence type="ECO:0000313" key="2">
    <source>
        <dbReference type="Proteomes" id="UP000789860"/>
    </source>
</evidence>
<dbReference type="EMBL" id="CAJVPM010000021">
    <property type="protein sequence ID" value="CAG8434445.1"/>
    <property type="molecule type" value="Genomic_DNA"/>
</dbReference>
<organism evidence="1 2">
    <name type="scientific">Scutellospora calospora</name>
    <dbReference type="NCBI Taxonomy" id="85575"/>
    <lineage>
        <taxon>Eukaryota</taxon>
        <taxon>Fungi</taxon>
        <taxon>Fungi incertae sedis</taxon>
        <taxon>Mucoromycota</taxon>
        <taxon>Glomeromycotina</taxon>
        <taxon>Glomeromycetes</taxon>
        <taxon>Diversisporales</taxon>
        <taxon>Gigasporaceae</taxon>
        <taxon>Scutellospora</taxon>
    </lineage>
</organism>
<accession>A0ACA9JTZ9</accession>
<sequence>LDQRINIRLNVLNRNIVNGINNNLNQRLGTLENYIANRFRDTNNNINNINQNFNNRFDKINTDINNLNERIGKLDSRTNFGNTVIDNRLKNIEESNEDISRNILNIDKRIIETDGSIRRIRNDNFFERLTNMQDQLNTHMTTQDTILGNMQNIIRQDDSNFEIMFENFQNNMQNFINDRIEIQERDIMRGLFERLNQRRNPKRITINHRRTLRIGRSPR</sequence>
<name>A0ACA9JTZ9_9GLOM</name>
<protein>
    <submittedName>
        <fullName evidence="1">5244_t:CDS:1</fullName>
    </submittedName>
</protein>